<feature type="transmembrane region" description="Helical" evidence="10">
    <location>
        <begin position="193"/>
        <end position="214"/>
    </location>
</feature>
<proteinExistence type="inferred from homology"/>
<keyword evidence="12" id="KW-1185">Reference proteome</keyword>
<organism evidence="11 12">
    <name type="scientific">Cucurbita argyrosperma subsp. sororia</name>
    <dbReference type="NCBI Taxonomy" id="37648"/>
    <lineage>
        <taxon>Eukaryota</taxon>
        <taxon>Viridiplantae</taxon>
        <taxon>Streptophyta</taxon>
        <taxon>Embryophyta</taxon>
        <taxon>Tracheophyta</taxon>
        <taxon>Spermatophyta</taxon>
        <taxon>Magnoliopsida</taxon>
        <taxon>eudicotyledons</taxon>
        <taxon>Gunneridae</taxon>
        <taxon>Pentapetalae</taxon>
        <taxon>rosids</taxon>
        <taxon>fabids</taxon>
        <taxon>Cucurbitales</taxon>
        <taxon>Cucurbitaceae</taxon>
        <taxon>Cucurbiteae</taxon>
        <taxon>Cucurbita</taxon>
    </lineage>
</organism>
<dbReference type="PANTHER" id="PTHR10791">
    <property type="entry name" value="RAG1-ACTIVATING PROTEIN 1"/>
    <property type="match status" value="1"/>
</dbReference>
<accession>A0AAV6MPF4</accession>
<comment type="caution">
    <text evidence="11">The sequence shown here is derived from an EMBL/GenBank/DDBJ whole genome shotgun (WGS) entry which is preliminary data.</text>
</comment>
<evidence type="ECO:0000313" key="11">
    <source>
        <dbReference type="EMBL" id="KAG6584168.1"/>
    </source>
</evidence>
<evidence type="ECO:0000256" key="3">
    <source>
        <dbReference type="ARBA" id="ARBA00022448"/>
    </source>
</evidence>
<feature type="transmembrane region" description="Helical" evidence="10">
    <location>
        <begin position="12"/>
        <end position="36"/>
    </location>
</feature>
<reference evidence="11 12" key="1">
    <citation type="journal article" date="2021" name="Hortic Res">
        <title>The domestication of Cucurbita argyrosperma as revealed by the genome of its wild relative.</title>
        <authorList>
            <person name="Barrera-Redondo J."/>
            <person name="Sanchez-de la Vega G."/>
            <person name="Aguirre-Liguori J.A."/>
            <person name="Castellanos-Morales G."/>
            <person name="Gutierrez-Guerrero Y.T."/>
            <person name="Aguirre-Dugua X."/>
            <person name="Aguirre-Planter E."/>
            <person name="Tenaillon M.I."/>
            <person name="Lira-Saade R."/>
            <person name="Eguiarte L.E."/>
        </authorList>
    </citation>
    <scope>NUCLEOTIDE SEQUENCE [LARGE SCALE GENOMIC DNA]</scope>
    <source>
        <strain evidence="11">JBR-2021</strain>
    </source>
</reference>
<dbReference type="InterPro" id="IPR047664">
    <property type="entry name" value="SWEET"/>
</dbReference>
<keyword evidence="9 10" id="KW-0472">Membrane</keyword>
<evidence type="ECO:0000256" key="10">
    <source>
        <dbReference type="RuleBase" id="RU910715"/>
    </source>
</evidence>
<feature type="transmembrane region" description="Helical" evidence="10">
    <location>
        <begin position="165"/>
        <end position="187"/>
    </location>
</feature>
<evidence type="ECO:0000256" key="7">
    <source>
        <dbReference type="ARBA" id="ARBA00022737"/>
    </source>
</evidence>
<comment type="function">
    <text evidence="10">Mediates both low-affinity uptake and efflux of sugar across the membrane.</text>
</comment>
<dbReference type="GO" id="GO:0051119">
    <property type="term" value="F:sugar transmembrane transporter activity"/>
    <property type="evidence" value="ECO:0007669"/>
    <property type="project" value="InterPro"/>
</dbReference>
<evidence type="ECO:0000256" key="6">
    <source>
        <dbReference type="ARBA" id="ARBA00022692"/>
    </source>
</evidence>
<dbReference type="EMBL" id="JAGKQH010000013">
    <property type="protein sequence ID" value="KAG6584168.1"/>
    <property type="molecule type" value="Genomic_DNA"/>
</dbReference>
<name>A0AAV6MPF4_9ROSI</name>
<protein>
    <recommendedName>
        <fullName evidence="10">Bidirectional sugar transporter SWEET</fullName>
    </recommendedName>
</protein>
<dbReference type="AlphaFoldDB" id="A0AAV6MPF4"/>
<evidence type="ECO:0000256" key="5">
    <source>
        <dbReference type="ARBA" id="ARBA00022597"/>
    </source>
</evidence>
<evidence type="ECO:0000256" key="1">
    <source>
        <dbReference type="ARBA" id="ARBA00004651"/>
    </source>
</evidence>
<feature type="transmembrane region" description="Helical" evidence="10">
    <location>
        <begin position="48"/>
        <end position="66"/>
    </location>
</feature>
<dbReference type="FunFam" id="1.20.1280.290:FF:000003">
    <property type="entry name" value="Bidirectional sugar transporter SWEET"/>
    <property type="match status" value="1"/>
</dbReference>
<comment type="subcellular location">
    <subcellularLocation>
        <location evidence="1 10">Cell membrane</location>
        <topology evidence="1 10">Multi-pass membrane protein</topology>
    </subcellularLocation>
</comment>
<dbReference type="FunFam" id="1.20.1280.290:FF:000001">
    <property type="entry name" value="Bidirectional sugar transporter SWEET"/>
    <property type="match status" value="1"/>
</dbReference>
<feature type="non-terminal residue" evidence="11">
    <location>
        <position position="1"/>
    </location>
</feature>
<dbReference type="GO" id="GO:0008515">
    <property type="term" value="F:sucrose transmembrane transporter activity"/>
    <property type="evidence" value="ECO:0007669"/>
    <property type="project" value="UniProtKB-ARBA"/>
</dbReference>
<dbReference type="Proteomes" id="UP000685013">
    <property type="component" value="Chromosome 13"/>
</dbReference>
<keyword evidence="8 10" id="KW-1133">Transmembrane helix</keyword>
<comment type="similarity">
    <text evidence="2 10">Belongs to the SWEET sugar transporter family.</text>
</comment>
<evidence type="ECO:0000256" key="2">
    <source>
        <dbReference type="ARBA" id="ARBA00007809"/>
    </source>
</evidence>
<feature type="transmembrane region" description="Helical" evidence="10">
    <location>
        <begin position="134"/>
        <end position="153"/>
    </location>
</feature>
<keyword evidence="6 10" id="KW-0812">Transmembrane</keyword>
<evidence type="ECO:0000256" key="8">
    <source>
        <dbReference type="ARBA" id="ARBA00022989"/>
    </source>
</evidence>
<keyword evidence="7" id="KW-0677">Repeat</keyword>
<keyword evidence="4" id="KW-1003">Cell membrane</keyword>
<feature type="transmembrane region" description="Helical" evidence="10">
    <location>
        <begin position="106"/>
        <end position="128"/>
    </location>
</feature>
<evidence type="ECO:0000256" key="9">
    <source>
        <dbReference type="ARBA" id="ARBA00023136"/>
    </source>
</evidence>
<evidence type="ECO:0000313" key="12">
    <source>
        <dbReference type="Proteomes" id="UP000685013"/>
    </source>
</evidence>
<keyword evidence="5 10" id="KW-0762">Sugar transport</keyword>
<dbReference type="PANTHER" id="PTHR10791:SF22">
    <property type="entry name" value="BIDIRECTIONAL SUGAR TRANSPORTER SWEET11"/>
    <property type="match status" value="1"/>
</dbReference>
<dbReference type="GO" id="GO:0005886">
    <property type="term" value="C:plasma membrane"/>
    <property type="evidence" value="ECO:0007669"/>
    <property type="project" value="UniProtKB-SubCell"/>
</dbReference>
<dbReference type="InterPro" id="IPR004316">
    <property type="entry name" value="SWEET_rpt"/>
</dbReference>
<keyword evidence="3 10" id="KW-0813">Transport</keyword>
<dbReference type="Pfam" id="PF03083">
    <property type="entry name" value="MtN3_slv"/>
    <property type="match status" value="2"/>
</dbReference>
<gene>
    <name evidence="11" type="primary">SWEET12</name>
    <name evidence="11" type="ORF">SDJN03_20100</name>
</gene>
<sequence length="307" mass="34141">MALFDTHHPAVLAFGLLGNLISFIVFLAPLPTFVRICKKKSTEGFQSVPYVVALFSGMLWLYYASFKPDETLLITINSVGCVIETVYIAIFIVFAPKQIRVSTLRFVLLLNFGGFCVILLVTHLLVQGSNRVKALGWICVAFSVCVFAAPLSIMRLVIRTKSVEFMPFSLSFFLTLSAITWLLYGVFLKDIYVALPNVLGFIFGVAQMILYLIYKKQEIAMAKEMKLPEHTTEIIVITAAAAAAAADKEKEDSSLPPSIGAIEVIITNGIQHDNKMELDLKDKVKDQVKDKDKNLEVNHQITVPFVV</sequence>
<feature type="transmembrane region" description="Helical" evidence="10">
    <location>
        <begin position="72"/>
        <end position="94"/>
    </location>
</feature>
<evidence type="ECO:0000256" key="4">
    <source>
        <dbReference type="ARBA" id="ARBA00022475"/>
    </source>
</evidence>